<dbReference type="Gramene" id="TraesPARA_EIv1.0_0731370.1">
    <property type="protein sequence ID" value="TraesPARA_EIv1.0_0731370.1.CDS1"/>
    <property type="gene ID" value="TraesPARA_EIv1.0_0731370"/>
</dbReference>
<dbReference type="PRINTS" id="PR00837">
    <property type="entry name" value="V5TPXLIKE"/>
</dbReference>
<dbReference type="InterPro" id="IPR001283">
    <property type="entry name" value="CRISP-related"/>
</dbReference>
<dbReference type="InterPro" id="IPR035940">
    <property type="entry name" value="CAP_sf"/>
</dbReference>
<dbReference type="Gramene" id="TraesCS2D03G0981800.1">
    <property type="protein sequence ID" value="TraesCS2D03G0981800.1.CDS1"/>
    <property type="gene ID" value="TraesCS2D03G0981800"/>
</dbReference>
<dbReference type="SMART" id="SM00198">
    <property type="entry name" value="SCP"/>
    <property type="match status" value="1"/>
</dbReference>
<dbReference type="OrthoDB" id="43654at2759"/>
<dbReference type="OMA" id="PYYNYAT"/>
<keyword evidence="1" id="KW-0732">Signal</keyword>
<organism evidence="3">
    <name type="scientific">Triticum aestivum</name>
    <name type="common">Wheat</name>
    <dbReference type="NCBI Taxonomy" id="4565"/>
    <lineage>
        <taxon>Eukaryota</taxon>
        <taxon>Viridiplantae</taxon>
        <taxon>Streptophyta</taxon>
        <taxon>Embryophyta</taxon>
        <taxon>Tracheophyta</taxon>
        <taxon>Spermatophyta</taxon>
        <taxon>Magnoliopsida</taxon>
        <taxon>Liliopsida</taxon>
        <taxon>Poales</taxon>
        <taxon>Poaceae</taxon>
        <taxon>BOP clade</taxon>
        <taxon>Pooideae</taxon>
        <taxon>Triticodae</taxon>
        <taxon>Triticeae</taxon>
        <taxon>Triticinae</taxon>
        <taxon>Triticum</taxon>
    </lineage>
</organism>
<evidence type="ECO:0000313" key="3">
    <source>
        <dbReference type="EnsemblPlants" id="TraesCS2D02G437200.1.cds1"/>
    </source>
</evidence>
<evidence type="ECO:0000259" key="2">
    <source>
        <dbReference type="SMART" id="SM00198"/>
    </source>
</evidence>
<keyword evidence="4" id="KW-1185">Reference proteome</keyword>
<dbReference type="Gramene" id="TraesWEE_scaffold_039960_01G000100.1">
    <property type="protein sequence ID" value="TraesWEE_scaffold_039960_01G000100.1"/>
    <property type="gene ID" value="TraesWEE_scaffold_039960_01G000100"/>
</dbReference>
<dbReference type="InterPro" id="IPR014044">
    <property type="entry name" value="CAP_dom"/>
</dbReference>
<feature type="domain" description="SCP" evidence="2">
    <location>
        <begin position="43"/>
        <end position="178"/>
    </location>
</feature>
<name>A0A1D5UMV7_WHEAT</name>
<dbReference type="SMR" id="A0A1D5UMV7"/>
<reference evidence="3" key="1">
    <citation type="submission" date="2018-08" db="EMBL/GenBank/DDBJ databases">
        <authorList>
            <person name="Rossello M."/>
        </authorList>
    </citation>
    <scope>NUCLEOTIDE SEQUENCE [LARGE SCALE GENOMIC DNA]</scope>
    <source>
        <strain evidence="3">cv. Chinese Spring</strain>
    </source>
</reference>
<dbReference type="Gramene" id="TraesLDM2D03G01255900.1">
    <property type="protein sequence ID" value="TraesLDM2D03G01255900.1.CDS1"/>
    <property type="gene ID" value="TraesLDM2D03G01255900"/>
</dbReference>
<dbReference type="Gramene" id="TraesROB_scaffold_041013_01G000100.1">
    <property type="protein sequence ID" value="TraesROB_scaffold_041013_01G000100.1"/>
    <property type="gene ID" value="TraesROB_scaffold_041013_01G000100"/>
</dbReference>
<dbReference type="PANTHER" id="PTHR10334">
    <property type="entry name" value="CYSTEINE-RICH SECRETORY PROTEIN-RELATED"/>
    <property type="match status" value="1"/>
</dbReference>
<dbReference type="Gramene" id="TraesRN2D0101036600.1">
    <property type="protein sequence ID" value="TraesRN2D0101036600.1"/>
    <property type="gene ID" value="TraesRN2D0101036600"/>
</dbReference>
<dbReference type="GO" id="GO:0005615">
    <property type="term" value="C:extracellular space"/>
    <property type="evidence" value="ECO:0000318"/>
    <property type="project" value="GO_Central"/>
</dbReference>
<feature type="chain" id="PRO_5043144019" description="SCP domain-containing protein" evidence="1">
    <location>
        <begin position="26"/>
        <end position="181"/>
    </location>
</feature>
<dbReference type="AlphaFoldDB" id="A0A1D5UMV7"/>
<sequence length="181" mass="19754">MQQMSMSTFVCAAILLLALVSQSLASASINDNNGVAVAAPRVPVAFQFLQGHNDAHREVGVAPLEWNWTLGQDAKRYAAQLAARCKLEPPKYVPPIYARNRYWGSGKQDGEAATGSWVYERRWYDHGANACAPGKECGSYKLVVRNTTRELGCACRTCRGSNDTVAVCSYSPGGNYDDPPY</sequence>
<evidence type="ECO:0000256" key="1">
    <source>
        <dbReference type="SAM" id="SignalP"/>
    </source>
</evidence>
<evidence type="ECO:0000313" key="4">
    <source>
        <dbReference type="Proteomes" id="UP000019116"/>
    </source>
</evidence>
<proteinExistence type="predicted"/>
<dbReference type="SUPFAM" id="SSF55797">
    <property type="entry name" value="PR-1-like"/>
    <property type="match status" value="1"/>
</dbReference>
<accession>A0A1D5UMV7</accession>
<protein>
    <recommendedName>
        <fullName evidence="2">SCP domain-containing protein</fullName>
    </recommendedName>
</protein>
<dbReference type="Gramene" id="TraesJUL2D03G01262740.1">
    <property type="protein sequence ID" value="TraesJUL2D03G01262740.1.CDS1"/>
    <property type="gene ID" value="TraesJUL2D03G01262740"/>
</dbReference>
<dbReference type="STRING" id="4565.A0A1D5UMV7"/>
<dbReference type="Gene3D" id="3.40.33.10">
    <property type="entry name" value="CAP"/>
    <property type="match status" value="1"/>
</dbReference>
<dbReference type="Pfam" id="PF00188">
    <property type="entry name" value="CAP"/>
    <property type="match status" value="1"/>
</dbReference>
<dbReference type="Gramene" id="TraesCAD_scaffold_054596_01G000200.1">
    <property type="protein sequence ID" value="TraesCAD_scaffold_054596_01G000200.1"/>
    <property type="gene ID" value="TraesCAD_scaffold_054596_01G000200"/>
</dbReference>
<feature type="signal peptide" evidence="1">
    <location>
        <begin position="1"/>
        <end position="25"/>
    </location>
</feature>
<dbReference type="Proteomes" id="UP000019116">
    <property type="component" value="Chromosome 2D"/>
</dbReference>
<reference evidence="3" key="2">
    <citation type="submission" date="2018-10" db="UniProtKB">
        <authorList>
            <consortium name="EnsemblPlants"/>
        </authorList>
    </citation>
    <scope>IDENTIFICATION</scope>
</reference>
<gene>
    <name evidence="3" type="primary">LOC123049920</name>
</gene>
<dbReference type="Gramene" id="TraesSTA2D03G01243730.1">
    <property type="protein sequence ID" value="TraesSTA2D03G01243730.1.CDS1"/>
    <property type="gene ID" value="TraesSTA2D03G01243730"/>
</dbReference>
<dbReference type="Gramene" id="TraesCS2D02G437200.1">
    <property type="protein sequence ID" value="TraesCS2D02G437200.1.cds1"/>
    <property type="gene ID" value="TraesCS2D02G437200"/>
</dbReference>
<dbReference type="Gramene" id="TraesCLE_scaffold_057832_01G000200.1">
    <property type="protein sequence ID" value="TraesCLE_scaffold_057832_01G000200.1"/>
    <property type="gene ID" value="TraesCLE_scaffold_057832_01G000200"/>
</dbReference>
<dbReference type="EnsemblPlants" id="TraesCS2D02G437200.1">
    <property type="protein sequence ID" value="TraesCS2D02G437200.1.cds1"/>
    <property type="gene ID" value="TraesCS2D02G437200"/>
</dbReference>